<organism evidence="1">
    <name type="scientific">Arundo donax</name>
    <name type="common">Giant reed</name>
    <name type="synonym">Donax arundinaceus</name>
    <dbReference type="NCBI Taxonomy" id="35708"/>
    <lineage>
        <taxon>Eukaryota</taxon>
        <taxon>Viridiplantae</taxon>
        <taxon>Streptophyta</taxon>
        <taxon>Embryophyta</taxon>
        <taxon>Tracheophyta</taxon>
        <taxon>Spermatophyta</taxon>
        <taxon>Magnoliopsida</taxon>
        <taxon>Liliopsida</taxon>
        <taxon>Poales</taxon>
        <taxon>Poaceae</taxon>
        <taxon>PACMAD clade</taxon>
        <taxon>Arundinoideae</taxon>
        <taxon>Arundineae</taxon>
        <taxon>Arundo</taxon>
    </lineage>
</organism>
<dbReference type="AlphaFoldDB" id="A0A0A9FVH3"/>
<sequence length="70" mass="8234">MGRNKTEPDITRTEVEKKRILKSLKPKCWEIIKTTRECKLVINHHYLDSLVPRARTSSCPSQRCMRPSTH</sequence>
<protein>
    <submittedName>
        <fullName evidence="1">Uncharacterized protein</fullName>
    </submittedName>
</protein>
<dbReference type="EMBL" id="GBRH01185563">
    <property type="protein sequence ID" value="JAE12333.1"/>
    <property type="molecule type" value="Transcribed_RNA"/>
</dbReference>
<proteinExistence type="predicted"/>
<reference evidence="1" key="2">
    <citation type="journal article" date="2015" name="Data Brief">
        <title>Shoot transcriptome of the giant reed, Arundo donax.</title>
        <authorList>
            <person name="Barrero R.A."/>
            <person name="Guerrero F.D."/>
            <person name="Moolhuijzen P."/>
            <person name="Goolsby J.A."/>
            <person name="Tidwell J."/>
            <person name="Bellgard S.E."/>
            <person name="Bellgard M.I."/>
        </authorList>
    </citation>
    <scope>NUCLEOTIDE SEQUENCE</scope>
    <source>
        <tissue evidence="1">Shoot tissue taken approximately 20 cm above the soil surface</tissue>
    </source>
</reference>
<name>A0A0A9FVH3_ARUDO</name>
<evidence type="ECO:0000313" key="1">
    <source>
        <dbReference type="EMBL" id="JAE12333.1"/>
    </source>
</evidence>
<accession>A0A0A9FVH3</accession>
<reference evidence="1" key="1">
    <citation type="submission" date="2014-09" db="EMBL/GenBank/DDBJ databases">
        <authorList>
            <person name="Magalhaes I.L.F."/>
            <person name="Oliveira U."/>
            <person name="Santos F.R."/>
            <person name="Vidigal T.H.D.A."/>
            <person name="Brescovit A.D."/>
            <person name="Santos A.J."/>
        </authorList>
    </citation>
    <scope>NUCLEOTIDE SEQUENCE</scope>
    <source>
        <tissue evidence="1">Shoot tissue taken approximately 20 cm above the soil surface</tissue>
    </source>
</reference>